<dbReference type="InterPro" id="IPR000832">
    <property type="entry name" value="GPCR_2_secretin-like"/>
</dbReference>
<reference evidence="15 16" key="1">
    <citation type="submission" date="2024-03" db="EMBL/GenBank/DDBJ databases">
        <title>The genome assembly and annotation of the cricket Gryllus longicercus Weissman &amp; Gray.</title>
        <authorList>
            <person name="Szrajer S."/>
            <person name="Gray D."/>
            <person name="Ylla G."/>
        </authorList>
    </citation>
    <scope>NUCLEOTIDE SEQUENCE [LARGE SCALE GENOMIC DNA]</scope>
    <source>
        <strain evidence="15">DAG 2021-001</strain>
        <tissue evidence="15">Whole body minus gut</tissue>
    </source>
</reference>
<comment type="similarity">
    <text evidence="2">Belongs to the G-protein coupled receptor 2 family.</text>
</comment>
<comment type="caution">
    <text evidence="15">The sequence shown here is derived from an EMBL/GenBank/DDBJ whole genome shotgun (WGS) entry which is preliminary data.</text>
</comment>
<feature type="transmembrane region" description="Helical" evidence="12">
    <location>
        <begin position="376"/>
        <end position="399"/>
    </location>
</feature>
<evidence type="ECO:0000259" key="14">
    <source>
        <dbReference type="PROSITE" id="PS50261"/>
    </source>
</evidence>
<dbReference type="PROSITE" id="PS50227">
    <property type="entry name" value="G_PROTEIN_RECEP_F2_3"/>
    <property type="match status" value="1"/>
</dbReference>
<feature type="transmembrane region" description="Helical" evidence="12">
    <location>
        <begin position="262"/>
        <end position="286"/>
    </location>
</feature>
<feature type="transmembrane region" description="Helical" evidence="12">
    <location>
        <begin position="236"/>
        <end position="255"/>
    </location>
</feature>
<dbReference type="InterPro" id="IPR050332">
    <property type="entry name" value="GPCR_2"/>
</dbReference>
<proteinExistence type="inferred from homology"/>
<feature type="domain" description="G-protein coupled receptors family 2 profile 1" evidence="13">
    <location>
        <begin position="24"/>
        <end position="112"/>
    </location>
</feature>
<organism evidence="15 16">
    <name type="scientific">Gryllus longicercus</name>
    <dbReference type="NCBI Taxonomy" id="2509291"/>
    <lineage>
        <taxon>Eukaryota</taxon>
        <taxon>Metazoa</taxon>
        <taxon>Ecdysozoa</taxon>
        <taxon>Arthropoda</taxon>
        <taxon>Hexapoda</taxon>
        <taxon>Insecta</taxon>
        <taxon>Pterygota</taxon>
        <taxon>Neoptera</taxon>
        <taxon>Polyneoptera</taxon>
        <taxon>Orthoptera</taxon>
        <taxon>Ensifera</taxon>
        <taxon>Gryllidea</taxon>
        <taxon>Grylloidea</taxon>
        <taxon>Gryllidae</taxon>
        <taxon>Gryllinae</taxon>
        <taxon>Gryllus</taxon>
    </lineage>
</organism>
<feature type="transmembrane region" description="Helical" evidence="12">
    <location>
        <begin position="298"/>
        <end position="323"/>
    </location>
</feature>
<dbReference type="GO" id="GO:0017046">
    <property type="term" value="F:peptide hormone binding"/>
    <property type="evidence" value="ECO:0007669"/>
    <property type="project" value="TreeGrafter"/>
</dbReference>
<evidence type="ECO:0000256" key="2">
    <source>
        <dbReference type="ARBA" id="ARBA00005314"/>
    </source>
</evidence>
<dbReference type="InterPro" id="IPR017983">
    <property type="entry name" value="GPCR_2_secretin-like_CS"/>
</dbReference>
<keyword evidence="4 12" id="KW-0812">Transmembrane</keyword>
<feature type="domain" description="G-protein coupled receptors family 2 profile 2" evidence="14">
    <location>
        <begin position="135"/>
        <end position="400"/>
    </location>
</feature>
<dbReference type="Pfam" id="PF00002">
    <property type="entry name" value="7tm_2"/>
    <property type="match status" value="1"/>
</dbReference>
<dbReference type="CDD" id="cd15273">
    <property type="entry name" value="7tmB1_NPR_B7_insect-like"/>
    <property type="match status" value="1"/>
</dbReference>
<name>A0AAN9Z7Q6_9ORTH</name>
<keyword evidence="3" id="KW-1003">Cell membrane</keyword>
<dbReference type="Proteomes" id="UP001378592">
    <property type="component" value="Unassembled WGS sequence"/>
</dbReference>
<keyword evidence="6" id="KW-0297">G-protein coupled receptor</keyword>
<dbReference type="GO" id="GO:0005886">
    <property type="term" value="C:plasma membrane"/>
    <property type="evidence" value="ECO:0007669"/>
    <property type="project" value="UniProtKB-SubCell"/>
</dbReference>
<evidence type="ECO:0008006" key="17">
    <source>
        <dbReference type="Google" id="ProtNLM"/>
    </source>
</evidence>
<sequence length="546" mass="62754">MATTESSLSPEAIQHHFRAKELLECKELGVQYNATNRGGKVGEYCPPIWDGILCWNATRAGETVVRACPWFFFGFDPRKNASKKCLSNGVWFRAKESEYESWTNFSQCSSSPPTLVLSVDKSVNESFIEPYLPTLRTISEVGYSISLISLLIAFTILISIKKLRCPRNVLHMHLFASFIMRAFMSLLKDSVFVLGLATETDIMKKGEDIYFNSEQERNWSCRLIVSVWNYFIMANYSWILMEGLYLHNLIFLALFTDSSSIALYVALGWGLPLIFMLPWTICRAYLENDLCWTINKNTIIFLLIQGPLTAIVVVNFFIFINIAKVLFRKLQSSVCEETKTYRRWAKSTLVLIPLFGVHYMILQALQYSKRSTVELIWLFCDRIFTCFNGFFVALLYCFLNGEVKNELAKKWEHFSLRELLKRWHLAGRGSIFSSMRFPRNGRHRRPHGSGCSSASCTVDSYVHSCRDKKRNLAVHTTHAPCKRVVREEALLIEHKDGSRVGGDSSEFKNGLSRTQRGKRWSTSDYDSQKNVIELKRMISLDNIANV</sequence>
<evidence type="ECO:0000313" key="15">
    <source>
        <dbReference type="EMBL" id="KAK7865917.1"/>
    </source>
</evidence>
<evidence type="ECO:0000256" key="12">
    <source>
        <dbReference type="SAM" id="Phobius"/>
    </source>
</evidence>
<evidence type="ECO:0000256" key="11">
    <source>
        <dbReference type="SAM" id="MobiDB-lite"/>
    </source>
</evidence>
<feature type="region of interest" description="Disordered" evidence="11">
    <location>
        <begin position="497"/>
        <end position="523"/>
    </location>
</feature>
<dbReference type="SMART" id="SM00008">
    <property type="entry name" value="HormR"/>
    <property type="match status" value="1"/>
</dbReference>
<dbReference type="AlphaFoldDB" id="A0AAN9Z7Q6"/>
<evidence type="ECO:0000256" key="7">
    <source>
        <dbReference type="ARBA" id="ARBA00023136"/>
    </source>
</evidence>
<keyword evidence="9" id="KW-0325">Glycoprotein</keyword>
<feature type="transmembrane region" description="Helical" evidence="12">
    <location>
        <begin position="169"/>
        <end position="187"/>
    </location>
</feature>
<dbReference type="Gene3D" id="1.20.1070.10">
    <property type="entry name" value="Rhodopsin 7-helix transmembrane proteins"/>
    <property type="match status" value="1"/>
</dbReference>
<evidence type="ECO:0000313" key="16">
    <source>
        <dbReference type="Proteomes" id="UP001378592"/>
    </source>
</evidence>
<dbReference type="Pfam" id="PF02793">
    <property type="entry name" value="HRM"/>
    <property type="match status" value="1"/>
</dbReference>
<evidence type="ECO:0000259" key="13">
    <source>
        <dbReference type="PROSITE" id="PS50227"/>
    </source>
</evidence>
<dbReference type="SUPFAM" id="SSF111418">
    <property type="entry name" value="Hormone receptor domain"/>
    <property type="match status" value="1"/>
</dbReference>
<evidence type="ECO:0000256" key="10">
    <source>
        <dbReference type="ARBA" id="ARBA00023224"/>
    </source>
</evidence>
<evidence type="ECO:0000256" key="6">
    <source>
        <dbReference type="ARBA" id="ARBA00023040"/>
    </source>
</evidence>
<protein>
    <recommendedName>
        <fullName evidence="17">Parathyroid hormone/parathyroid hormone-related peptide receptor</fullName>
    </recommendedName>
</protein>
<keyword evidence="16" id="KW-1185">Reference proteome</keyword>
<gene>
    <name evidence="15" type="ORF">R5R35_001625</name>
</gene>
<evidence type="ECO:0000256" key="3">
    <source>
        <dbReference type="ARBA" id="ARBA00022475"/>
    </source>
</evidence>
<keyword evidence="10" id="KW-0807">Transducer</keyword>
<dbReference type="PANTHER" id="PTHR45620:SF1">
    <property type="entry name" value="G-PROTEIN COUPLED RECEPTORS FAMILY 2 PROFILE 2 DOMAIN-CONTAINING PROTEIN"/>
    <property type="match status" value="1"/>
</dbReference>
<evidence type="ECO:0000256" key="8">
    <source>
        <dbReference type="ARBA" id="ARBA00023170"/>
    </source>
</evidence>
<feature type="transmembrane region" description="Helical" evidence="12">
    <location>
        <begin position="344"/>
        <end position="364"/>
    </location>
</feature>
<dbReference type="Gene3D" id="4.10.1240.10">
    <property type="entry name" value="GPCR, family 2, extracellular hormone receptor domain"/>
    <property type="match status" value="1"/>
</dbReference>
<comment type="subcellular location">
    <subcellularLocation>
        <location evidence="1">Cell membrane</location>
        <topology evidence="1">Multi-pass membrane protein</topology>
    </subcellularLocation>
</comment>
<dbReference type="InterPro" id="IPR001879">
    <property type="entry name" value="GPCR_2_extracellular_dom"/>
</dbReference>
<dbReference type="PRINTS" id="PR00249">
    <property type="entry name" value="GPCRSECRETIN"/>
</dbReference>
<keyword evidence="8" id="KW-0675">Receptor</keyword>
<evidence type="ECO:0000256" key="4">
    <source>
        <dbReference type="ARBA" id="ARBA00022692"/>
    </source>
</evidence>
<dbReference type="EMBL" id="JAZDUA010000162">
    <property type="protein sequence ID" value="KAK7865917.1"/>
    <property type="molecule type" value="Genomic_DNA"/>
</dbReference>
<keyword evidence="7 12" id="KW-0472">Membrane</keyword>
<dbReference type="PROSITE" id="PS50261">
    <property type="entry name" value="G_PROTEIN_RECEP_F2_4"/>
    <property type="match status" value="1"/>
</dbReference>
<dbReference type="GO" id="GO:0007188">
    <property type="term" value="P:adenylate cyclase-modulating G protein-coupled receptor signaling pathway"/>
    <property type="evidence" value="ECO:0007669"/>
    <property type="project" value="TreeGrafter"/>
</dbReference>
<evidence type="ECO:0000256" key="1">
    <source>
        <dbReference type="ARBA" id="ARBA00004651"/>
    </source>
</evidence>
<keyword evidence="5 12" id="KW-1133">Transmembrane helix</keyword>
<dbReference type="GO" id="GO:0008528">
    <property type="term" value="F:G protein-coupled peptide receptor activity"/>
    <property type="evidence" value="ECO:0007669"/>
    <property type="project" value="TreeGrafter"/>
</dbReference>
<accession>A0AAN9Z7Q6</accession>
<dbReference type="InterPro" id="IPR036445">
    <property type="entry name" value="GPCR_2_extracell_dom_sf"/>
</dbReference>
<evidence type="ECO:0000256" key="5">
    <source>
        <dbReference type="ARBA" id="ARBA00022989"/>
    </source>
</evidence>
<dbReference type="PANTHER" id="PTHR45620">
    <property type="entry name" value="PDF RECEPTOR-LIKE PROTEIN-RELATED"/>
    <property type="match status" value="1"/>
</dbReference>
<evidence type="ECO:0000256" key="9">
    <source>
        <dbReference type="ARBA" id="ARBA00023180"/>
    </source>
</evidence>
<dbReference type="SUPFAM" id="SSF81321">
    <property type="entry name" value="Family A G protein-coupled receptor-like"/>
    <property type="match status" value="1"/>
</dbReference>
<dbReference type="PROSITE" id="PS00649">
    <property type="entry name" value="G_PROTEIN_RECEP_F2_1"/>
    <property type="match status" value="1"/>
</dbReference>
<dbReference type="FunFam" id="1.20.1070.10:FF:000527">
    <property type="entry name" value="Parathyroid hormone/parathyroid hormone-related peptide receptor"/>
    <property type="match status" value="1"/>
</dbReference>
<dbReference type="GO" id="GO:0007166">
    <property type="term" value="P:cell surface receptor signaling pathway"/>
    <property type="evidence" value="ECO:0007669"/>
    <property type="project" value="InterPro"/>
</dbReference>
<feature type="transmembrane region" description="Helical" evidence="12">
    <location>
        <begin position="141"/>
        <end position="160"/>
    </location>
</feature>
<dbReference type="InterPro" id="IPR017981">
    <property type="entry name" value="GPCR_2-like_7TM"/>
</dbReference>